<name>A0A843TTJ6_COLES</name>
<dbReference type="Proteomes" id="UP000652761">
    <property type="component" value="Unassembled WGS sequence"/>
</dbReference>
<evidence type="ECO:0000313" key="3">
    <source>
        <dbReference type="Proteomes" id="UP000652761"/>
    </source>
</evidence>
<accession>A0A843TTJ6</accession>
<reference evidence="2" key="1">
    <citation type="submission" date="2017-07" db="EMBL/GenBank/DDBJ databases">
        <title>Taro Niue Genome Assembly and Annotation.</title>
        <authorList>
            <person name="Atibalentja N."/>
            <person name="Keating K."/>
            <person name="Fields C.J."/>
        </authorList>
    </citation>
    <scope>NUCLEOTIDE SEQUENCE</scope>
    <source>
        <strain evidence="2">Niue_2</strain>
        <tissue evidence="2">Leaf</tissue>
    </source>
</reference>
<organism evidence="2 3">
    <name type="scientific">Colocasia esculenta</name>
    <name type="common">Wild taro</name>
    <name type="synonym">Arum esculentum</name>
    <dbReference type="NCBI Taxonomy" id="4460"/>
    <lineage>
        <taxon>Eukaryota</taxon>
        <taxon>Viridiplantae</taxon>
        <taxon>Streptophyta</taxon>
        <taxon>Embryophyta</taxon>
        <taxon>Tracheophyta</taxon>
        <taxon>Spermatophyta</taxon>
        <taxon>Magnoliopsida</taxon>
        <taxon>Liliopsida</taxon>
        <taxon>Araceae</taxon>
        <taxon>Aroideae</taxon>
        <taxon>Colocasieae</taxon>
        <taxon>Colocasia</taxon>
    </lineage>
</organism>
<sequence>MQIFVRAVIGTARESPIWNRHFDPVGTRTTQALSRISHYKWRAKSYSNGNGILGSTILRRLESLNDCMLVSSEVVAMNVPNRYDGQVVALSKEIVAMTYRIVTTGRSSTGPREGPEEEEDAPAEDAGGASCIREGKEVEEAGVEELRVVMVEWVCEREKKKLGAWLPRSLQLPQSAQTHSPLALMALTLAQLALEAS</sequence>
<protein>
    <submittedName>
        <fullName evidence="2">Uncharacterized protein</fullName>
    </submittedName>
</protein>
<proteinExistence type="predicted"/>
<comment type="caution">
    <text evidence="2">The sequence shown here is derived from an EMBL/GenBank/DDBJ whole genome shotgun (WGS) entry which is preliminary data.</text>
</comment>
<feature type="region of interest" description="Disordered" evidence="1">
    <location>
        <begin position="105"/>
        <end position="127"/>
    </location>
</feature>
<keyword evidence="3" id="KW-1185">Reference proteome</keyword>
<evidence type="ECO:0000256" key="1">
    <source>
        <dbReference type="SAM" id="MobiDB-lite"/>
    </source>
</evidence>
<dbReference type="AlphaFoldDB" id="A0A843TTJ6"/>
<evidence type="ECO:0000313" key="2">
    <source>
        <dbReference type="EMBL" id="MQL74878.1"/>
    </source>
</evidence>
<dbReference type="EMBL" id="NMUH01000226">
    <property type="protein sequence ID" value="MQL74878.1"/>
    <property type="molecule type" value="Genomic_DNA"/>
</dbReference>
<gene>
    <name evidence="2" type="ORF">Taro_007250</name>
</gene>